<sequence length="290" mass="32786">MAIKAKKAVRQQVKLKIALIGPSGSGKTYSALRLATGLGGRILLLNTEGDRGYLYADEFEYDIADLEPPFTPERFIEGIECAENEGYNVLIIDSGSHEWSGRGGMLEVHDAMPGNSYTNWAKINPRHNAFIDKQLYSKCHIINCLRGKDQYVLEEKNGKQAPKKVGMGPEQRANYEYEFTTTFMIDQETHVATQMKDNTHLFEGKYEKLTEEHGKLLKQWAESGVEAPLRKSDVNWDAFWNEQKKIGYTQEEVLKIAGVTLDVLQTWPRSRANTLHRDLKAMKTEAQAGG</sequence>
<evidence type="ECO:0000313" key="1">
    <source>
        <dbReference type="EMBL" id="CDX01263.1"/>
    </source>
</evidence>
<dbReference type="SUPFAM" id="SSF52540">
    <property type="entry name" value="P-loop containing nucleoside triphosphate hydrolases"/>
    <property type="match status" value="1"/>
</dbReference>
<name>A0A098AXD5_DESHA</name>
<dbReference type="PATRIC" id="fig|49338.4.peg.1485"/>
<dbReference type="EMBL" id="LK996017">
    <property type="protein sequence ID" value="CDX01263.1"/>
    <property type="molecule type" value="Genomic_DNA"/>
</dbReference>
<accession>A0A098AXD5</accession>
<organism evidence="1">
    <name type="scientific">Desulfitobacterium hafniense</name>
    <name type="common">Desulfitobacterium frappieri</name>
    <dbReference type="NCBI Taxonomy" id="49338"/>
    <lineage>
        <taxon>Bacteria</taxon>
        <taxon>Bacillati</taxon>
        <taxon>Bacillota</taxon>
        <taxon>Clostridia</taxon>
        <taxon>Eubacteriales</taxon>
        <taxon>Desulfitobacteriaceae</taxon>
        <taxon>Desulfitobacterium</taxon>
    </lineage>
</organism>
<dbReference type="Pfam" id="PF13479">
    <property type="entry name" value="AAA_24"/>
    <property type="match status" value="1"/>
</dbReference>
<protein>
    <submittedName>
        <fullName evidence="1">AAA ATPase</fullName>
    </submittedName>
</protein>
<proteinExistence type="predicted"/>
<reference evidence="1" key="1">
    <citation type="submission" date="2014-07" db="EMBL/GenBank/DDBJ databases">
        <authorList>
            <person name="Hornung V.Bastian."/>
        </authorList>
    </citation>
    <scope>NUCLEOTIDE SEQUENCE</scope>
    <source>
        <strain evidence="1">PCE-S</strain>
    </source>
</reference>
<dbReference type="InterPro" id="IPR027417">
    <property type="entry name" value="P-loop_NTPase"/>
</dbReference>
<gene>
    <name evidence="1" type="ORF">DPCES_1376</name>
</gene>
<dbReference type="AlphaFoldDB" id="A0A098AXD5"/>
<dbReference type="RefSeq" id="WP_208925438.1">
    <property type="nucleotide sequence ID" value="NZ_LK996017.1"/>
</dbReference>